<feature type="transmembrane region" description="Helical" evidence="1">
    <location>
        <begin position="6"/>
        <end position="27"/>
    </location>
</feature>
<keyword evidence="1" id="KW-0472">Membrane</keyword>
<gene>
    <name evidence="2" type="ORF">ERS852573_00373</name>
</gene>
<evidence type="ECO:0000256" key="1">
    <source>
        <dbReference type="SAM" id="Phobius"/>
    </source>
</evidence>
<dbReference type="EMBL" id="CYXO01000002">
    <property type="protein sequence ID" value="CUM75492.1"/>
    <property type="molecule type" value="Genomic_DNA"/>
</dbReference>
<reference evidence="2 3" key="1">
    <citation type="submission" date="2015-09" db="EMBL/GenBank/DDBJ databases">
        <authorList>
            <consortium name="Pathogen Informatics"/>
        </authorList>
    </citation>
    <scope>NUCLEOTIDE SEQUENCE [LARGE SCALE GENOMIC DNA]</scope>
    <source>
        <strain evidence="2 3">2789STDY5834961</strain>
    </source>
</reference>
<proteinExistence type="predicted"/>
<dbReference type="RefSeq" id="WP_155515131.1">
    <property type="nucleotide sequence ID" value="NZ_CYXO01000002.1"/>
</dbReference>
<evidence type="ECO:0000313" key="2">
    <source>
        <dbReference type="EMBL" id="CUM75492.1"/>
    </source>
</evidence>
<evidence type="ECO:0000313" key="3">
    <source>
        <dbReference type="Proteomes" id="UP000095597"/>
    </source>
</evidence>
<accession>A0A173RCB3</accession>
<dbReference type="AlphaFoldDB" id="A0A173RCB3"/>
<organism evidence="2 3">
    <name type="scientific">Dorea longicatena</name>
    <dbReference type="NCBI Taxonomy" id="88431"/>
    <lineage>
        <taxon>Bacteria</taxon>
        <taxon>Bacillati</taxon>
        <taxon>Bacillota</taxon>
        <taxon>Clostridia</taxon>
        <taxon>Lachnospirales</taxon>
        <taxon>Lachnospiraceae</taxon>
        <taxon>Dorea</taxon>
    </lineage>
</organism>
<protein>
    <submittedName>
        <fullName evidence="2">Uncharacterized protein</fullName>
    </submittedName>
</protein>
<name>A0A173RCB3_9FIRM</name>
<dbReference type="Proteomes" id="UP000095597">
    <property type="component" value="Unassembled WGS sequence"/>
</dbReference>
<keyword evidence="1" id="KW-0812">Transmembrane</keyword>
<keyword evidence="1" id="KW-1133">Transmembrane helix</keyword>
<sequence>MTQNMIIVIWLTAFLHPMIFPCVKYTAKEIEKWWDKKRVLWHVEQLRKIEEKYKE</sequence>